<evidence type="ECO:0000313" key="11">
    <source>
        <dbReference type="RefSeq" id="XP_030634048.1"/>
    </source>
</evidence>
<sequence>MHVITGTTTVPMAVPFARGDMIEPTTAPADDNTQVQVFIFPTISMDLTAQPTQSERTDSPGPRGECTDGAVTDTDQRDNPGPTRRPDEPAVTPLGNVLCVNEAAVKDKDVVSLKLKAPSNCEDTRAKIQSVLEHLCGQDCKLELYQEDNSAEIVVYGQNIQDDAKGMAERFNNDNIKDKVGVEDAVPRWGKHSKAVLIAVLLCGLILAALLIAFYVIKNHLTQSKGHRLAEESFQVDEINQGNTLVSVTPLHPQEPLDKPTINGDSSENAASQPPQTNGHSATQNPVADTEM</sequence>
<feature type="region of interest" description="Disordered" evidence="8">
    <location>
        <begin position="46"/>
        <end position="92"/>
    </location>
</feature>
<keyword evidence="6 9" id="KW-0472">Membrane</keyword>
<dbReference type="AlphaFoldDB" id="A0A6J2VPU4"/>
<dbReference type="InterPro" id="IPR013836">
    <property type="entry name" value="CD34/Podocalyxin"/>
</dbReference>
<dbReference type="GeneID" id="115815230"/>
<dbReference type="OrthoDB" id="8797786at2759"/>
<protein>
    <submittedName>
        <fullName evidence="11">Hematopoietic progenitor cell antigen CD34</fullName>
    </submittedName>
</protein>
<dbReference type="GO" id="GO:0005886">
    <property type="term" value="C:plasma membrane"/>
    <property type="evidence" value="ECO:0007669"/>
    <property type="project" value="UniProtKB-ARBA"/>
</dbReference>
<dbReference type="PANTHER" id="PTHR16677">
    <property type="entry name" value="HEMATOPOIETIC PROGENITOR CELL ANTIGEN CD34"/>
    <property type="match status" value="1"/>
</dbReference>
<dbReference type="Pfam" id="PF06365">
    <property type="entry name" value="CD34_antigen"/>
    <property type="match status" value="1"/>
</dbReference>
<keyword evidence="2 9" id="KW-0812">Transmembrane</keyword>
<keyword evidence="5 9" id="KW-1133">Transmembrane helix</keyword>
<name>A0A6J2VPU4_CHACN</name>
<dbReference type="PANTHER" id="PTHR16677:SF2">
    <property type="entry name" value="SI:CH211-286O17.1"/>
    <property type="match status" value="1"/>
</dbReference>
<evidence type="ECO:0000256" key="8">
    <source>
        <dbReference type="SAM" id="MobiDB-lite"/>
    </source>
</evidence>
<keyword evidence="4" id="KW-0130">Cell adhesion</keyword>
<evidence type="ECO:0000256" key="4">
    <source>
        <dbReference type="ARBA" id="ARBA00022889"/>
    </source>
</evidence>
<keyword evidence="3" id="KW-0732">Signal</keyword>
<dbReference type="RefSeq" id="XP_030634048.1">
    <property type="nucleotide sequence ID" value="XM_030778188.1"/>
</dbReference>
<evidence type="ECO:0000313" key="10">
    <source>
        <dbReference type="Proteomes" id="UP000504632"/>
    </source>
</evidence>
<dbReference type="FunCoup" id="A0A6J2VPU4">
    <property type="interactions" value="81"/>
</dbReference>
<evidence type="ECO:0000256" key="6">
    <source>
        <dbReference type="ARBA" id="ARBA00023136"/>
    </source>
</evidence>
<evidence type="ECO:0000256" key="3">
    <source>
        <dbReference type="ARBA" id="ARBA00022729"/>
    </source>
</evidence>
<reference evidence="11" key="1">
    <citation type="submission" date="2025-08" db="UniProtKB">
        <authorList>
            <consortium name="RefSeq"/>
        </authorList>
    </citation>
    <scope>IDENTIFICATION</scope>
</reference>
<gene>
    <name evidence="11" type="primary">LOC115815230</name>
</gene>
<dbReference type="GO" id="GO:0007155">
    <property type="term" value="P:cell adhesion"/>
    <property type="evidence" value="ECO:0007669"/>
    <property type="project" value="UniProtKB-KW"/>
</dbReference>
<dbReference type="PRINTS" id="PR01700">
    <property type="entry name" value="CD34ANTIGEN"/>
</dbReference>
<accession>A0A6J2VPU4</accession>
<feature type="compositionally biased region" description="Basic and acidic residues" evidence="8">
    <location>
        <begin position="74"/>
        <end position="88"/>
    </location>
</feature>
<dbReference type="Proteomes" id="UP000504632">
    <property type="component" value="Chromosome 6"/>
</dbReference>
<dbReference type="InterPro" id="IPR008083">
    <property type="entry name" value="CD34"/>
</dbReference>
<evidence type="ECO:0000256" key="1">
    <source>
        <dbReference type="ARBA" id="ARBA00004479"/>
    </source>
</evidence>
<evidence type="ECO:0000256" key="9">
    <source>
        <dbReference type="SAM" id="Phobius"/>
    </source>
</evidence>
<comment type="subcellular location">
    <subcellularLocation>
        <location evidence="1">Membrane</location>
        <topology evidence="1">Single-pass type I membrane protein</topology>
    </subcellularLocation>
</comment>
<keyword evidence="7" id="KW-0325">Glycoprotein</keyword>
<evidence type="ECO:0000256" key="7">
    <source>
        <dbReference type="ARBA" id="ARBA00023180"/>
    </source>
</evidence>
<keyword evidence="10" id="KW-1185">Reference proteome</keyword>
<feature type="region of interest" description="Disordered" evidence="8">
    <location>
        <begin position="248"/>
        <end position="292"/>
    </location>
</feature>
<feature type="compositionally biased region" description="Polar residues" evidence="8">
    <location>
        <begin position="263"/>
        <end position="292"/>
    </location>
</feature>
<feature type="transmembrane region" description="Helical" evidence="9">
    <location>
        <begin position="195"/>
        <end position="217"/>
    </location>
</feature>
<organism evidence="10 11">
    <name type="scientific">Chanos chanos</name>
    <name type="common">Milkfish</name>
    <name type="synonym">Mugil chanos</name>
    <dbReference type="NCBI Taxonomy" id="29144"/>
    <lineage>
        <taxon>Eukaryota</taxon>
        <taxon>Metazoa</taxon>
        <taxon>Chordata</taxon>
        <taxon>Craniata</taxon>
        <taxon>Vertebrata</taxon>
        <taxon>Euteleostomi</taxon>
        <taxon>Actinopterygii</taxon>
        <taxon>Neopterygii</taxon>
        <taxon>Teleostei</taxon>
        <taxon>Ostariophysi</taxon>
        <taxon>Gonorynchiformes</taxon>
        <taxon>Chanidae</taxon>
        <taxon>Chanos</taxon>
    </lineage>
</organism>
<proteinExistence type="predicted"/>
<evidence type="ECO:0000256" key="5">
    <source>
        <dbReference type="ARBA" id="ARBA00022989"/>
    </source>
</evidence>
<dbReference type="InParanoid" id="A0A6J2VPU4"/>
<evidence type="ECO:0000256" key="2">
    <source>
        <dbReference type="ARBA" id="ARBA00022692"/>
    </source>
</evidence>